<sequence length="183" mass="20683">MTISIDRKKRREIESQQKKALKKLNKLMRQGNAKLNSNINFDASIHGLPAMSDAVSDYIDAIGAGYDTEQLVDLIASCWNLGHYSTEVSALIWKIMVEPVLMLRGLSQDQHLITILKQISVDRADKYAFDPRTILGFTITPQDEGKYNFYLEVKSSNQDPLQGLEQMASNAVNMIREYAKSIN</sequence>
<dbReference type="EMBL" id="QZEI01000022">
    <property type="protein sequence ID" value="RLV60023.1"/>
    <property type="molecule type" value="Genomic_DNA"/>
</dbReference>
<accession>A0A3L8PZQ5</accession>
<dbReference type="AlphaFoldDB" id="A0A3L8PZQ5"/>
<dbReference type="Proteomes" id="UP000281474">
    <property type="component" value="Unassembled WGS sequence"/>
</dbReference>
<evidence type="ECO:0000313" key="1">
    <source>
        <dbReference type="EMBL" id="RLV60023.1"/>
    </source>
</evidence>
<organism evidence="1 2">
    <name type="scientific">Parashewanella curva</name>
    <dbReference type="NCBI Taxonomy" id="2338552"/>
    <lineage>
        <taxon>Bacteria</taxon>
        <taxon>Pseudomonadati</taxon>
        <taxon>Pseudomonadota</taxon>
        <taxon>Gammaproteobacteria</taxon>
        <taxon>Alteromonadales</taxon>
        <taxon>Shewanellaceae</taxon>
        <taxon>Parashewanella</taxon>
    </lineage>
</organism>
<dbReference type="RefSeq" id="WP_121838658.1">
    <property type="nucleotide sequence ID" value="NZ_ML014771.1"/>
</dbReference>
<keyword evidence="2" id="KW-1185">Reference proteome</keyword>
<reference evidence="1 2" key="1">
    <citation type="submission" date="2018-09" db="EMBL/GenBank/DDBJ databases">
        <title>Phylogeny of the Shewanellaceae, and recommendation for two new genera, Pseudoshewanella and Parashewanella.</title>
        <authorList>
            <person name="Wang G."/>
        </authorList>
    </citation>
    <scope>NUCLEOTIDE SEQUENCE [LARGE SCALE GENOMIC DNA]</scope>
    <source>
        <strain evidence="1 2">C51</strain>
    </source>
</reference>
<protein>
    <submittedName>
        <fullName evidence="1">Uncharacterized protein</fullName>
    </submittedName>
</protein>
<dbReference type="OrthoDB" id="6195096at2"/>
<proteinExistence type="predicted"/>
<evidence type="ECO:0000313" key="2">
    <source>
        <dbReference type="Proteomes" id="UP000281474"/>
    </source>
</evidence>
<gene>
    <name evidence="1" type="ORF">D5018_08895</name>
</gene>
<name>A0A3L8PZQ5_9GAMM</name>
<comment type="caution">
    <text evidence="1">The sequence shown here is derived from an EMBL/GenBank/DDBJ whole genome shotgun (WGS) entry which is preliminary data.</text>
</comment>